<gene>
    <name evidence="3" type="ORF">AAHA92_02400</name>
</gene>
<dbReference type="Pfam" id="PF12776">
    <property type="entry name" value="Myb_DNA-bind_3"/>
    <property type="match status" value="1"/>
</dbReference>
<reference evidence="3 4" key="1">
    <citation type="submission" date="2024-06" db="EMBL/GenBank/DDBJ databases">
        <title>A chromosome level genome sequence of Diviner's sage (Salvia divinorum).</title>
        <authorList>
            <person name="Ford S.A."/>
            <person name="Ro D.-K."/>
            <person name="Ness R.W."/>
            <person name="Phillips M.A."/>
        </authorList>
    </citation>
    <scope>NUCLEOTIDE SEQUENCE [LARGE SCALE GENOMIC DNA]</scope>
    <source>
        <strain evidence="3">SAF-2024a</strain>
        <tissue evidence="3">Leaf</tissue>
    </source>
</reference>
<accession>A0ABD1IGH0</accession>
<dbReference type="AlphaFoldDB" id="A0ABD1IGH0"/>
<feature type="compositionally biased region" description="Polar residues" evidence="1">
    <location>
        <begin position="209"/>
        <end position="218"/>
    </location>
</feature>
<organism evidence="3 4">
    <name type="scientific">Salvia divinorum</name>
    <name type="common">Maria pastora</name>
    <name type="synonym">Diviner's sage</name>
    <dbReference type="NCBI Taxonomy" id="28513"/>
    <lineage>
        <taxon>Eukaryota</taxon>
        <taxon>Viridiplantae</taxon>
        <taxon>Streptophyta</taxon>
        <taxon>Embryophyta</taxon>
        <taxon>Tracheophyta</taxon>
        <taxon>Spermatophyta</taxon>
        <taxon>Magnoliopsida</taxon>
        <taxon>eudicotyledons</taxon>
        <taxon>Gunneridae</taxon>
        <taxon>Pentapetalae</taxon>
        <taxon>asterids</taxon>
        <taxon>lamiids</taxon>
        <taxon>Lamiales</taxon>
        <taxon>Lamiaceae</taxon>
        <taxon>Nepetoideae</taxon>
        <taxon>Mentheae</taxon>
        <taxon>Salviinae</taxon>
        <taxon>Salvia</taxon>
        <taxon>Salvia subgen. Calosphace</taxon>
    </lineage>
</organism>
<evidence type="ECO:0000313" key="4">
    <source>
        <dbReference type="Proteomes" id="UP001567538"/>
    </source>
</evidence>
<dbReference type="PANTHER" id="PTHR46250:SF15">
    <property type="entry name" value="OS01G0523800 PROTEIN"/>
    <property type="match status" value="1"/>
</dbReference>
<evidence type="ECO:0000313" key="3">
    <source>
        <dbReference type="EMBL" id="KAL1566844.1"/>
    </source>
</evidence>
<protein>
    <recommendedName>
        <fullName evidence="2">Myb/SANT-like domain-containing protein</fullName>
    </recommendedName>
</protein>
<feature type="domain" description="Myb/SANT-like" evidence="2">
    <location>
        <begin position="42"/>
        <end position="137"/>
    </location>
</feature>
<evidence type="ECO:0000259" key="2">
    <source>
        <dbReference type="Pfam" id="PF12776"/>
    </source>
</evidence>
<dbReference type="Proteomes" id="UP001567538">
    <property type="component" value="Unassembled WGS sequence"/>
</dbReference>
<comment type="caution">
    <text evidence="3">The sequence shown here is derived from an EMBL/GenBank/DDBJ whole genome shotgun (WGS) entry which is preliminary data.</text>
</comment>
<keyword evidence="4" id="KW-1185">Reference proteome</keyword>
<name>A0ABD1IGH0_SALDI</name>
<dbReference type="EMBL" id="JBEAFC010000002">
    <property type="protein sequence ID" value="KAL1566844.1"/>
    <property type="molecule type" value="Genomic_DNA"/>
</dbReference>
<evidence type="ECO:0000256" key="1">
    <source>
        <dbReference type="SAM" id="MobiDB-lite"/>
    </source>
</evidence>
<dbReference type="PANTHER" id="PTHR46250">
    <property type="entry name" value="MYB/SANT-LIKE DNA-BINDING DOMAIN PROTEIN-RELATED"/>
    <property type="match status" value="1"/>
</dbReference>
<proteinExistence type="predicted"/>
<sequence>MLGEMSDYIRGVGISASVLSGQGTPGSGRAKFLKGDRLRRMWADREEEVLVASLMELVALGWKSDNGFRAGYLKRIEENLAKEFPSSNLKATPHVTSKISAMKKNYNSLQNILSRSGVGFNEHGDYKIDCSDEQWEQIVKVDNNAKFMRNKPWPHWYKWQVIFGKDRANGGTSDDMLDASYRQNAHNQPINLGEGEDYHVNMEEVFTNDNTEAYATTDTPDDYSTESEKSKSTGNKSGTKRKTPGSDTALMEFLGNLHAETNARLEVISARIGYEFDLGKARQDVFDMLGKVAGITRVERFDLCDILGDKSQRLEIFIGMPTDDKPDYVRRLLDLNRR</sequence>
<dbReference type="InterPro" id="IPR024752">
    <property type="entry name" value="Myb/SANT-like_dom"/>
</dbReference>
<feature type="region of interest" description="Disordered" evidence="1">
    <location>
        <begin position="209"/>
        <end position="247"/>
    </location>
</feature>